<dbReference type="STRING" id="1227497.C491_07261"/>
<accession>L9XBL3</accession>
<protein>
    <recommendedName>
        <fullName evidence="3">HNH endonuclease</fullName>
    </recommendedName>
</protein>
<organism evidence="1 2">
    <name type="scientific">Natronococcus amylolyticus DSM 10524</name>
    <dbReference type="NCBI Taxonomy" id="1227497"/>
    <lineage>
        <taxon>Archaea</taxon>
        <taxon>Methanobacteriati</taxon>
        <taxon>Methanobacteriota</taxon>
        <taxon>Stenosarchaea group</taxon>
        <taxon>Halobacteria</taxon>
        <taxon>Halobacteriales</taxon>
        <taxon>Natrialbaceae</taxon>
        <taxon>Natronococcus</taxon>
    </lineage>
</organism>
<evidence type="ECO:0000313" key="1">
    <source>
        <dbReference type="EMBL" id="ELY59120.1"/>
    </source>
</evidence>
<comment type="caution">
    <text evidence="1">The sequence shown here is derived from an EMBL/GenBank/DDBJ whole genome shotgun (WGS) entry which is preliminary data.</text>
</comment>
<dbReference type="AlphaFoldDB" id="L9XBL3"/>
<dbReference type="eggNOG" id="arCOG08099">
    <property type="taxonomic scope" value="Archaea"/>
</dbReference>
<evidence type="ECO:0008006" key="3">
    <source>
        <dbReference type="Google" id="ProtNLM"/>
    </source>
</evidence>
<dbReference type="Proteomes" id="UP000011688">
    <property type="component" value="Unassembled WGS sequence"/>
</dbReference>
<dbReference type="InterPro" id="IPR041025">
    <property type="entry name" value="HNH_repeat"/>
</dbReference>
<dbReference type="PATRIC" id="fig|1227497.3.peg.1491"/>
<keyword evidence="2" id="KW-1185">Reference proteome</keyword>
<proteinExistence type="predicted"/>
<gene>
    <name evidence="1" type="ORF">C491_07261</name>
</gene>
<dbReference type="EMBL" id="AOIB01000016">
    <property type="protein sequence ID" value="ELY59120.1"/>
    <property type="molecule type" value="Genomic_DNA"/>
</dbReference>
<dbReference type="OrthoDB" id="307841at2157"/>
<dbReference type="RefSeq" id="WP_005554869.1">
    <property type="nucleotide sequence ID" value="NZ_AOIB01000016.1"/>
</dbReference>
<sequence length="197" mass="22898">MATEEACLEALRRAADELGESPTKAQYEALDVTPASATIMKTLGGWNAAKERAGLSTFERGATGTRRIKSKPDDIELPDGLKWEELTSQQRWYYKNREKRLRRKDRRRAEIRRWLYEYKEEHCECLRCDEDRPPCLDFHHPNEKERSVATMVVNGHSRESILEEIDRCVVLCANCHRLEHLEAPGSFQSKTEPDNHK</sequence>
<dbReference type="Pfam" id="PF18780">
    <property type="entry name" value="HNH_repeat"/>
    <property type="match status" value="1"/>
</dbReference>
<name>L9XBL3_9EURY</name>
<reference evidence="1 2" key="1">
    <citation type="journal article" date="2014" name="PLoS Genet.">
        <title>Phylogenetically driven sequencing of extremely halophilic archaea reveals strategies for static and dynamic osmo-response.</title>
        <authorList>
            <person name="Becker E.A."/>
            <person name="Seitzer P.M."/>
            <person name="Tritt A."/>
            <person name="Larsen D."/>
            <person name="Krusor M."/>
            <person name="Yao A.I."/>
            <person name="Wu D."/>
            <person name="Madern D."/>
            <person name="Eisen J.A."/>
            <person name="Darling A.E."/>
            <person name="Facciotti M.T."/>
        </authorList>
    </citation>
    <scope>NUCLEOTIDE SEQUENCE [LARGE SCALE GENOMIC DNA]</scope>
    <source>
        <strain evidence="1 2">DSM 10524</strain>
    </source>
</reference>
<evidence type="ECO:0000313" key="2">
    <source>
        <dbReference type="Proteomes" id="UP000011688"/>
    </source>
</evidence>